<reference evidence="1" key="1">
    <citation type="submission" date="2023-07" db="EMBL/GenBank/DDBJ databases">
        <title>Chromosome-level genome assembly of Artemia franciscana.</title>
        <authorList>
            <person name="Jo E."/>
        </authorList>
    </citation>
    <scope>NUCLEOTIDE SEQUENCE</scope>
    <source>
        <tissue evidence="1">Whole body</tissue>
    </source>
</reference>
<proteinExistence type="predicted"/>
<name>A0AA88KR83_ARTSF</name>
<dbReference type="EMBL" id="JAVRJZ010000342">
    <property type="protein sequence ID" value="KAK2702448.1"/>
    <property type="molecule type" value="Genomic_DNA"/>
</dbReference>
<accession>A0AA88KR83</accession>
<feature type="non-terminal residue" evidence="1">
    <location>
        <position position="1"/>
    </location>
</feature>
<gene>
    <name evidence="1" type="ORF">QYM36_018942</name>
</gene>
<evidence type="ECO:0000313" key="2">
    <source>
        <dbReference type="Proteomes" id="UP001187531"/>
    </source>
</evidence>
<dbReference type="AlphaFoldDB" id="A0AA88KR83"/>
<comment type="caution">
    <text evidence="1">The sequence shown here is derived from an EMBL/GenBank/DDBJ whole genome shotgun (WGS) entry which is preliminary data.</text>
</comment>
<feature type="non-terminal residue" evidence="1">
    <location>
        <position position="64"/>
    </location>
</feature>
<dbReference type="Proteomes" id="UP001187531">
    <property type="component" value="Unassembled WGS sequence"/>
</dbReference>
<keyword evidence="2" id="KW-1185">Reference proteome</keyword>
<organism evidence="1 2">
    <name type="scientific">Artemia franciscana</name>
    <name type="common">Brine shrimp</name>
    <name type="synonym">Artemia sanfranciscana</name>
    <dbReference type="NCBI Taxonomy" id="6661"/>
    <lineage>
        <taxon>Eukaryota</taxon>
        <taxon>Metazoa</taxon>
        <taxon>Ecdysozoa</taxon>
        <taxon>Arthropoda</taxon>
        <taxon>Crustacea</taxon>
        <taxon>Branchiopoda</taxon>
        <taxon>Anostraca</taxon>
        <taxon>Artemiidae</taxon>
        <taxon>Artemia</taxon>
    </lineage>
</organism>
<sequence length="64" mass="6967">TAECVGVKWELVLSITLVTEPPVMNVASLGKQDWSLISTFGSGLYSHCPLAQISKVYIDVTQNQ</sequence>
<evidence type="ECO:0000313" key="1">
    <source>
        <dbReference type="EMBL" id="KAK2702448.1"/>
    </source>
</evidence>
<protein>
    <submittedName>
        <fullName evidence="1">Uncharacterized protein</fullName>
    </submittedName>
</protein>